<dbReference type="RefSeq" id="WP_131152945.1">
    <property type="nucleotide sequence ID" value="NZ_SJTG01000004.1"/>
</dbReference>
<keyword evidence="1" id="KW-0812">Transmembrane</keyword>
<dbReference type="EMBL" id="SJTG01000004">
    <property type="protein sequence ID" value="TCI08603.1"/>
    <property type="molecule type" value="Genomic_DNA"/>
</dbReference>
<sequence length="302" mass="32361">MSRKKLLPALVLAGLLVFAPVMADDASDAESKVEAFISSIHPITGKVDVAQAGATLDIAPGYSYLQAKDAQRVLEQLWGNPPDSDVLGMIIPSTDPHALISDKNWAVVVTFVDDGYVSDADATKIDYSSMLKDMQEDAEDSNEERVKQGFDEVHIMGWAEQPSYDASSHKLYWARDLQFKSPDGKGDSRTLNYGIRVLGRKGYLSLNAIAPIDQLGQVKADMPAVLDMADFNEGQRYADYNAATDKAAEYGIAALVAGGIAAKAGLFTKIGALLLAFKKVILVGLAAVGGAIGKFFKGKKAQ</sequence>
<keyword evidence="1" id="KW-1133">Transmembrane helix</keyword>
<gene>
    <name evidence="3" type="ORF">EZM97_28745</name>
</gene>
<evidence type="ECO:0000256" key="2">
    <source>
        <dbReference type="SAM" id="SignalP"/>
    </source>
</evidence>
<evidence type="ECO:0000313" key="4">
    <source>
        <dbReference type="Proteomes" id="UP000291822"/>
    </source>
</evidence>
<keyword evidence="4" id="KW-1185">Reference proteome</keyword>
<organism evidence="3 4">
    <name type="scientific">Dyella soli</name>
    <dbReference type="NCBI Taxonomy" id="522319"/>
    <lineage>
        <taxon>Bacteria</taxon>
        <taxon>Pseudomonadati</taxon>
        <taxon>Pseudomonadota</taxon>
        <taxon>Gammaproteobacteria</taxon>
        <taxon>Lysobacterales</taxon>
        <taxon>Rhodanobacteraceae</taxon>
        <taxon>Dyella</taxon>
    </lineage>
</organism>
<keyword evidence="2" id="KW-0732">Signal</keyword>
<keyword evidence="1" id="KW-0472">Membrane</keyword>
<reference evidence="3 4" key="1">
    <citation type="submission" date="2019-02" db="EMBL/GenBank/DDBJ databases">
        <title>Dyella amyloliquefaciens sp. nov., isolated from forest soil.</title>
        <authorList>
            <person name="Gao Z.-H."/>
            <person name="Qiu L.-H."/>
        </authorList>
    </citation>
    <scope>NUCLEOTIDE SEQUENCE [LARGE SCALE GENOMIC DNA]</scope>
    <source>
        <strain evidence="3 4">KACC 12747</strain>
    </source>
</reference>
<proteinExistence type="predicted"/>
<evidence type="ECO:0000313" key="3">
    <source>
        <dbReference type="EMBL" id="TCI08603.1"/>
    </source>
</evidence>
<feature type="signal peptide" evidence="2">
    <location>
        <begin position="1"/>
        <end position="23"/>
    </location>
</feature>
<evidence type="ECO:0000256" key="1">
    <source>
        <dbReference type="SAM" id="Phobius"/>
    </source>
</evidence>
<comment type="caution">
    <text evidence="3">The sequence shown here is derived from an EMBL/GenBank/DDBJ whole genome shotgun (WGS) entry which is preliminary data.</text>
</comment>
<protein>
    <submittedName>
        <fullName evidence="3">DUF2167 domain-containing protein</fullName>
    </submittedName>
</protein>
<feature type="transmembrane region" description="Helical" evidence="1">
    <location>
        <begin position="270"/>
        <end position="292"/>
    </location>
</feature>
<dbReference type="Pfam" id="PF09935">
    <property type="entry name" value="DUF2167"/>
    <property type="match status" value="1"/>
</dbReference>
<name>A0A4R0YRU5_9GAMM</name>
<feature type="chain" id="PRO_5020607144" evidence="2">
    <location>
        <begin position="24"/>
        <end position="302"/>
    </location>
</feature>
<accession>A0A4R0YRU5</accession>
<dbReference type="AlphaFoldDB" id="A0A4R0YRU5"/>
<dbReference type="Proteomes" id="UP000291822">
    <property type="component" value="Unassembled WGS sequence"/>
</dbReference>
<dbReference type="InterPro" id="IPR018682">
    <property type="entry name" value="DUF2167_membr"/>
</dbReference>